<protein>
    <submittedName>
        <fullName evidence="1">Uncharacterized protein</fullName>
    </submittedName>
</protein>
<comment type="caution">
    <text evidence="1">The sequence shown here is derived from an EMBL/GenBank/DDBJ whole genome shotgun (WGS) entry which is preliminary data.</text>
</comment>
<reference evidence="1 2" key="1">
    <citation type="journal article" date="2013" name="Proc. Natl. Acad. Sci. U.S.A.">
        <title>Genome of an arbuscular mycorrhizal fungus provides insight into the oldest plant symbiosis.</title>
        <authorList>
            <person name="Tisserant E."/>
            <person name="Malbreil M."/>
            <person name="Kuo A."/>
            <person name="Kohler A."/>
            <person name="Symeonidi A."/>
            <person name="Balestrini R."/>
            <person name="Charron P."/>
            <person name="Duensing N."/>
            <person name="Frei Dit Frey N."/>
            <person name="Gianinazzi-Pearson V."/>
            <person name="Gilbert L.B."/>
            <person name="Handa Y."/>
            <person name="Herr J.R."/>
            <person name="Hijri M."/>
            <person name="Koul R."/>
            <person name="Kawaguchi M."/>
            <person name="Krajinski F."/>
            <person name="Lammers P.J."/>
            <person name="Masclaux F.G."/>
            <person name="Murat C."/>
            <person name="Morin E."/>
            <person name="Ndikumana S."/>
            <person name="Pagni M."/>
            <person name="Petitpierre D."/>
            <person name="Requena N."/>
            <person name="Rosikiewicz P."/>
            <person name="Riley R."/>
            <person name="Saito K."/>
            <person name="San Clemente H."/>
            <person name="Shapiro H."/>
            <person name="van Tuinen D."/>
            <person name="Becard G."/>
            <person name="Bonfante P."/>
            <person name="Paszkowski U."/>
            <person name="Shachar-Hill Y.Y."/>
            <person name="Tuskan G.A."/>
            <person name="Young P.W."/>
            <person name="Sanders I.R."/>
            <person name="Henrissat B."/>
            <person name="Rensing S.A."/>
            <person name="Grigoriev I.V."/>
            <person name="Corradi N."/>
            <person name="Roux C."/>
            <person name="Martin F."/>
        </authorList>
    </citation>
    <scope>NUCLEOTIDE SEQUENCE [LARGE SCALE GENOMIC DNA]</scope>
    <source>
        <strain evidence="1 2">DAOM 197198</strain>
    </source>
</reference>
<gene>
    <name evidence="1" type="ORF">GLOIN_2v1656722</name>
</gene>
<keyword evidence="2" id="KW-1185">Reference proteome</keyword>
<evidence type="ECO:0000313" key="1">
    <source>
        <dbReference type="EMBL" id="POG66478.1"/>
    </source>
</evidence>
<feature type="non-terminal residue" evidence="1">
    <location>
        <position position="1"/>
    </location>
</feature>
<name>A0A2P4PM66_RHIID</name>
<reference evidence="1 2" key="2">
    <citation type="journal article" date="2018" name="New Phytol.">
        <title>High intraspecific genome diversity in the model arbuscular mycorrhizal symbiont Rhizophagus irregularis.</title>
        <authorList>
            <person name="Chen E.C.H."/>
            <person name="Morin E."/>
            <person name="Beaudet D."/>
            <person name="Noel J."/>
            <person name="Yildirir G."/>
            <person name="Ndikumana S."/>
            <person name="Charron P."/>
            <person name="St-Onge C."/>
            <person name="Giorgi J."/>
            <person name="Kruger M."/>
            <person name="Marton T."/>
            <person name="Ropars J."/>
            <person name="Grigoriev I.V."/>
            <person name="Hainaut M."/>
            <person name="Henrissat B."/>
            <person name="Roux C."/>
            <person name="Martin F."/>
            <person name="Corradi N."/>
        </authorList>
    </citation>
    <scope>NUCLEOTIDE SEQUENCE [LARGE SCALE GENOMIC DNA]</scope>
    <source>
        <strain evidence="1 2">DAOM 197198</strain>
    </source>
</reference>
<dbReference type="Proteomes" id="UP000018888">
    <property type="component" value="Unassembled WGS sequence"/>
</dbReference>
<sequence length="61" mass="7622">ICDKLPLMGLGNYNLQYQCLYHHNGLFHIYFYMISNHQNYYYNIYKDIWCIVVYYYHKLAK</sequence>
<accession>A0A2P4PM66</accession>
<organism evidence="1 2">
    <name type="scientific">Rhizophagus irregularis (strain DAOM 181602 / DAOM 197198 / MUCL 43194)</name>
    <name type="common">Arbuscular mycorrhizal fungus</name>
    <name type="synonym">Glomus intraradices</name>
    <dbReference type="NCBI Taxonomy" id="747089"/>
    <lineage>
        <taxon>Eukaryota</taxon>
        <taxon>Fungi</taxon>
        <taxon>Fungi incertae sedis</taxon>
        <taxon>Mucoromycota</taxon>
        <taxon>Glomeromycotina</taxon>
        <taxon>Glomeromycetes</taxon>
        <taxon>Glomerales</taxon>
        <taxon>Glomeraceae</taxon>
        <taxon>Rhizophagus</taxon>
    </lineage>
</organism>
<dbReference type="AlphaFoldDB" id="A0A2P4PM66"/>
<proteinExistence type="predicted"/>
<evidence type="ECO:0000313" key="2">
    <source>
        <dbReference type="Proteomes" id="UP000018888"/>
    </source>
</evidence>
<dbReference type="EMBL" id="AUPC02000190">
    <property type="protein sequence ID" value="POG66478.1"/>
    <property type="molecule type" value="Genomic_DNA"/>
</dbReference>